<protein>
    <submittedName>
        <fullName evidence="1">Phage-related protein</fullName>
    </submittedName>
</protein>
<organism evidence="1 2">
    <name type="scientific">Methylobacter tundripaludum</name>
    <dbReference type="NCBI Taxonomy" id="173365"/>
    <lineage>
        <taxon>Bacteria</taxon>
        <taxon>Pseudomonadati</taxon>
        <taxon>Pseudomonadota</taxon>
        <taxon>Gammaproteobacteria</taxon>
        <taxon>Methylococcales</taxon>
        <taxon>Methylococcaceae</taxon>
        <taxon>Methylobacter</taxon>
    </lineage>
</organism>
<sequence length="126" mass="14294">MIHKQLAEAIKSSPKLSVKFFQQEASRSEPVRDWLKSLPEDERKAIGEDIKAAQYGWPLGLPLVGHIDGDIWEVRTKLANRIARVLFVVEGESLVLLHGFIKKTQKTPKQELELAKGRLKILRGTK</sequence>
<dbReference type="Proteomes" id="UP000238071">
    <property type="component" value="Unassembled WGS sequence"/>
</dbReference>
<accession>A0A2S6H5U3</accession>
<dbReference type="EMBL" id="PTIY01000003">
    <property type="protein sequence ID" value="PPK72854.1"/>
    <property type="molecule type" value="Genomic_DNA"/>
</dbReference>
<dbReference type="AlphaFoldDB" id="A0A2S6H5U3"/>
<reference evidence="1 2" key="1">
    <citation type="submission" date="2018-02" db="EMBL/GenBank/DDBJ databases">
        <title>Subsurface microbial communities from deep shales in Ohio and West Virginia, USA.</title>
        <authorList>
            <person name="Wrighton K."/>
        </authorList>
    </citation>
    <scope>NUCLEOTIDE SEQUENCE [LARGE SCALE GENOMIC DNA]</scope>
    <source>
        <strain evidence="1 2">OWC-G53F</strain>
    </source>
</reference>
<name>A0A2S6H5U3_9GAMM</name>
<dbReference type="Pfam" id="PF05973">
    <property type="entry name" value="Gp49"/>
    <property type="match status" value="1"/>
</dbReference>
<gene>
    <name evidence="1" type="ORF">B0F88_103292</name>
</gene>
<dbReference type="OrthoDB" id="9797093at2"/>
<proteinExistence type="predicted"/>
<evidence type="ECO:0000313" key="1">
    <source>
        <dbReference type="EMBL" id="PPK72854.1"/>
    </source>
</evidence>
<dbReference type="InterPro" id="IPR009241">
    <property type="entry name" value="HigB-like"/>
</dbReference>
<evidence type="ECO:0000313" key="2">
    <source>
        <dbReference type="Proteomes" id="UP000238071"/>
    </source>
</evidence>
<comment type="caution">
    <text evidence="1">The sequence shown here is derived from an EMBL/GenBank/DDBJ whole genome shotgun (WGS) entry which is preliminary data.</text>
</comment>
<keyword evidence="2" id="KW-1185">Reference proteome</keyword>
<dbReference type="RefSeq" id="WP_104423010.1">
    <property type="nucleotide sequence ID" value="NZ_PTIY01000003.1"/>
</dbReference>